<feature type="non-terminal residue" evidence="1">
    <location>
        <position position="116"/>
    </location>
</feature>
<keyword evidence="2" id="KW-1185">Reference proteome</keyword>
<evidence type="ECO:0000313" key="2">
    <source>
        <dbReference type="Proteomes" id="UP000789405"/>
    </source>
</evidence>
<comment type="caution">
    <text evidence="1">The sequence shown here is derived from an EMBL/GenBank/DDBJ whole genome shotgun (WGS) entry which is preliminary data.</text>
</comment>
<sequence>EPSPSPVVRKIPYNQKVEQGIIQEVISFIQKEAFASSINTSKFNIIIADGEAEKTAKSQVYAMIKASLPNVSKSNLYKKTERAGSVYRLFGKIIDPATKKEVIGIGIDKVYGISYG</sequence>
<reference evidence="1" key="1">
    <citation type="submission" date="2021-06" db="EMBL/GenBank/DDBJ databases">
        <authorList>
            <person name="Kallberg Y."/>
            <person name="Tangrot J."/>
            <person name="Rosling A."/>
        </authorList>
    </citation>
    <scope>NUCLEOTIDE SEQUENCE</scope>
    <source>
        <strain evidence="1">MA453B</strain>
    </source>
</reference>
<dbReference type="Proteomes" id="UP000789405">
    <property type="component" value="Unassembled WGS sequence"/>
</dbReference>
<proteinExistence type="predicted"/>
<protein>
    <submittedName>
        <fullName evidence="1">2547_t:CDS:1</fullName>
    </submittedName>
</protein>
<dbReference type="EMBL" id="CAJVPY010070590">
    <property type="protein sequence ID" value="CAG8827961.1"/>
    <property type="molecule type" value="Genomic_DNA"/>
</dbReference>
<accession>A0A9N9KIT4</accession>
<gene>
    <name evidence="1" type="ORF">DERYTH_LOCUS28402</name>
</gene>
<dbReference type="OrthoDB" id="2430975at2759"/>
<name>A0A9N9KIT4_9GLOM</name>
<dbReference type="AlphaFoldDB" id="A0A9N9KIT4"/>
<organism evidence="1 2">
    <name type="scientific">Dentiscutata erythropus</name>
    <dbReference type="NCBI Taxonomy" id="1348616"/>
    <lineage>
        <taxon>Eukaryota</taxon>
        <taxon>Fungi</taxon>
        <taxon>Fungi incertae sedis</taxon>
        <taxon>Mucoromycota</taxon>
        <taxon>Glomeromycotina</taxon>
        <taxon>Glomeromycetes</taxon>
        <taxon>Diversisporales</taxon>
        <taxon>Gigasporaceae</taxon>
        <taxon>Dentiscutata</taxon>
    </lineage>
</organism>
<feature type="non-terminal residue" evidence="1">
    <location>
        <position position="1"/>
    </location>
</feature>
<evidence type="ECO:0000313" key="1">
    <source>
        <dbReference type="EMBL" id="CAG8827961.1"/>
    </source>
</evidence>